<gene>
    <name evidence="1" type="ORF">QO014_002792</name>
</gene>
<proteinExistence type="predicted"/>
<accession>A0ABU0H9G5</accession>
<evidence type="ECO:0000313" key="2">
    <source>
        <dbReference type="Proteomes" id="UP001241603"/>
    </source>
</evidence>
<name>A0ABU0H9G5_9HYPH</name>
<dbReference type="RefSeq" id="WP_266349285.1">
    <property type="nucleotide sequence ID" value="NZ_JAPKNG010000003.1"/>
</dbReference>
<dbReference type="Proteomes" id="UP001241603">
    <property type="component" value="Unassembled WGS sequence"/>
</dbReference>
<keyword evidence="2" id="KW-1185">Reference proteome</keyword>
<dbReference type="EMBL" id="JAUSVO010000003">
    <property type="protein sequence ID" value="MDQ0438400.1"/>
    <property type="molecule type" value="Genomic_DNA"/>
</dbReference>
<reference evidence="1 2" key="1">
    <citation type="submission" date="2023-07" db="EMBL/GenBank/DDBJ databases">
        <title>Genomic Encyclopedia of Type Strains, Phase IV (KMG-IV): sequencing the most valuable type-strain genomes for metagenomic binning, comparative biology and taxonomic classification.</title>
        <authorList>
            <person name="Goeker M."/>
        </authorList>
    </citation>
    <scope>NUCLEOTIDE SEQUENCE [LARGE SCALE GENOMIC DNA]</scope>
    <source>
        <strain evidence="1 2">B6-8</strain>
    </source>
</reference>
<comment type="caution">
    <text evidence="1">The sequence shown here is derived from an EMBL/GenBank/DDBJ whole genome shotgun (WGS) entry which is preliminary data.</text>
</comment>
<sequence>MQQLSVLIRIVFGAWIGLMAALPNFAAAANLTTPEAAVTAYIDGVIHQDFEAIIASTSADQMGKGFDFVAQVDRMRSLLPMMPAPASSPLFVEINKANFVAQIARQVQFLTYGLMTTSKILDGKTDMMDSAGAAEFASVVRTDRLGSLKLVEIGIPDPTSVNSKQHLVNSTKFARIYGAIASTDRVALVSFEGLHFLVGFNLLLYGDEWTVFSQSSAFGGTSSLGVPKRVTPAEFEQLLQ</sequence>
<evidence type="ECO:0000313" key="1">
    <source>
        <dbReference type="EMBL" id="MDQ0438400.1"/>
    </source>
</evidence>
<organism evidence="1 2">
    <name type="scientific">Kaistia dalseonensis</name>
    <dbReference type="NCBI Taxonomy" id="410840"/>
    <lineage>
        <taxon>Bacteria</taxon>
        <taxon>Pseudomonadati</taxon>
        <taxon>Pseudomonadota</taxon>
        <taxon>Alphaproteobacteria</taxon>
        <taxon>Hyphomicrobiales</taxon>
        <taxon>Kaistiaceae</taxon>
        <taxon>Kaistia</taxon>
    </lineage>
</organism>
<protein>
    <submittedName>
        <fullName evidence="1">Uncharacterized protein</fullName>
    </submittedName>
</protein>